<proteinExistence type="inferred from homology"/>
<dbReference type="Gene3D" id="3.40.50.720">
    <property type="entry name" value="NAD(P)-binding Rossmann-like Domain"/>
    <property type="match status" value="1"/>
</dbReference>
<dbReference type="PANTHER" id="PTHR43639:SF1">
    <property type="entry name" value="SHORT-CHAIN DEHYDROGENASE_REDUCTASE FAMILY PROTEIN"/>
    <property type="match status" value="1"/>
</dbReference>
<sequence>MAILINIINLLTKTWAAEYGSKGVRVNAVSPRPTRTEVRMRWVRARTTPAQVPAGRPATAEEIAEAIVFLAADRSSFIHGAKLAVDGGRTAIGQQLNDPQMRALAIGGLSCFANGSR</sequence>
<accession>A0A9X0QF66</accession>
<evidence type="ECO:0000256" key="2">
    <source>
        <dbReference type="ARBA" id="ARBA00023002"/>
    </source>
</evidence>
<evidence type="ECO:0000313" key="3">
    <source>
        <dbReference type="EMBL" id="MBB5329114.1"/>
    </source>
</evidence>
<gene>
    <name evidence="3" type="ORF">HDF14_002730</name>
</gene>
<dbReference type="Proteomes" id="UP000535182">
    <property type="component" value="Unassembled WGS sequence"/>
</dbReference>
<dbReference type="CDD" id="cd05233">
    <property type="entry name" value="SDR_c"/>
    <property type="match status" value="1"/>
</dbReference>
<protein>
    <submittedName>
        <fullName evidence="3">NAD(P)-dependent dehydrogenase (Short-subunit alcohol dehydrogenase family)</fullName>
    </submittedName>
</protein>
<organism evidence="3 4">
    <name type="scientific">Tunturiibacter gelidiferens</name>
    <dbReference type="NCBI Taxonomy" id="3069689"/>
    <lineage>
        <taxon>Bacteria</taxon>
        <taxon>Pseudomonadati</taxon>
        <taxon>Acidobacteriota</taxon>
        <taxon>Terriglobia</taxon>
        <taxon>Terriglobales</taxon>
        <taxon>Acidobacteriaceae</taxon>
        <taxon>Tunturiibacter</taxon>
    </lineage>
</organism>
<dbReference type="InterPro" id="IPR036291">
    <property type="entry name" value="NAD(P)-bd_dom_sf"/>
</dbReference>
<dbReference type="InterPro" id="IPR002347">
    <property type="entry name" value="SDR_fam"/>
</dbReference>
<evidence type="ECO:0000313" key="4">
    <source>
        <dbReference type="Proteomes" id="UP000535182"/>
    </source>
</evidence>
<evidence type="ECO:0000256" key="1">
    <source>
        <dbReference type="ARBA" id="ARBA00006484"/>
    </source>
</evidence>
<dbReference type="AlphaFoldDB" id="A0A9X0QF66"/>
<reference evidence="3 4" key="1">
    <citation type="submission" date="2020-08" db="EMBL/GenBank/DDBJ databases">
        <title>Genomic Encyclopedia of Type Strains, Phase IV (KMG-V): Genome sequencing to study the core and pangenomes of soil and plant-associated prokaryotes.</title>
        <authorList>
            <person name="Whitman W."/>
        </authorList>
    </citation>
    <scope>NUCLEOTIDE SEQUENCE [LARGE SCALE GENOMIC DNA]</scope>
    <source>
        <strain evidence="3 4">X5P2</strain>
    </source>
</reference>
<dbReference type="PRINTS" id="PR00081">
    <property type="entry name" value="GDHRDH"/>
</dbReference>
<dbReference type="RefSeq" id="WP_221304669.1">
    <property type="nucleotide sequence ID" value="NZ_JACHEB010000005.1"/>
</dbReference>
<dbReference type="PANTHER" id="PTHR43639">
    <property type="entry name" value="OXIDOREDUCTASE, SHORT-CHAIN DEHYDROGENASE/REDUCTASE FAMILY (AFU_ORTHOLOGUE AFUA_5G02870)"/>
    <property type="match status" value="1"/>
</dbReference>
<dbReference type="Pfam" id="PF13561">
    <property type="entry name" value="adh_short_C2"/>
    <property type="match status" value="1"/>
</dbReference>
<comment type="caution">
    <text evidence="3">The sequence shown here is derived from an EMBL/GenBank/DDBJ whole genome shotgun (WGS) entry which is preliminary data.</text>
</comment>
<name>A0A9X0QF66_9BACT</name>
<dbReference type="EMBL" id="JACHEB010000005">
    <property type="protein sequence ID" value="MBB5329114.1"/>
    <property type="molecule type" value="Genomic_DNA"/>
</dbReference>
<comment type="similarity">
    <text evidence="1">Belongs to the short-chain dehydrogenases/reductases (SDR) family.</text>
</comment>
<dbReference type="GO" id="GO:0016491">
    <property type="term" value="F:oxidoreductase activity"/>
    <property type="evidence" value="ECO:0007669"/>
    <property type="project" value="UniProtKB-KW"/>
</dbReference>
<dbReference type="SUPFAM" id="SSF51735">
    <property type="entry name" value="NAD(P)-binding Rossmann-fold domains"/>
    <property type="match status" value="1"/>
</dbReference>
<keyword evidence="2" id="KW-0560">Oxidoreductase</keyword>
<keyword evidence="4" id="KW-1185">Reference proteome</keyword>